<name>A0A1C3E6Z0_9GAMM</name>
<reference evidence="1 2" key="1">
    <citation type="submission" date="2016-05" db="EMBL/GenBank/DDBJ databases">
        <title>Genomic Taxonomy of the Vibrionaceae.</title>
        <authorList>
            <person name="Gomez-Gil B."/>
            <person name="Enciso-Ibarra J."/>
        </authorList>
    </citation>
    <scope>NUCLEOTIDE SEQUENCE [LARGE SCALE GENOMIC DNA]</scope>
    <source>
        <strain evidence="1 2">CAIM 1920</strain>
    </source>
</reference>
<accession>A0A1C3E6Z0</accession>
<dbReference type="OrthoDB" id="9959506at2"/>
<evidence type="ECO:0000313" key="2">
    <source>
        <dbReference type="Proteomes" id="UP000094936"/>
    </source>
</evidence>
<protein>
    <submittedName>
        <fullName evidence="1">Uncharacterized protein</fullName>
    </submittedName>
</protein>
<proteinExistence type="predicted"/>
<dbReference type="Proteomes" id="UP000094936">
    <property type="component" value="Unassembled WGS sequence"/>
</dbReference>
<keyword evidence="2" id="KW-1185">Reference proteome</keyword>
<dbReference type="RefSeq" id="WP_068905660.1">
    <property type="nucleotide sequence ID" value="NZ_JBHUIF010000015.1"/>
</dbReference>
<dbReference type="AlphaFoldDB" id="A0A1C3E6Z0"/>
<comment type="caution">
    <text evidence="1">The sequence shown here is derived from an EMBL/GenBank/DDBJ whole genome shotgun (WGS) entry which is preliminary data.</text>
</comment>
<dbReference type="EMBL" id="LYBM01000083">
    <property type="protein sequence ID" value="ODA29018.1"/>
    <property type="molecule type" value="Genomic_DNA"/>
</dbReference>
<sequence length="103" mass="11453">MDPITLTTIGTFTWNALSGGIFYDKVKPILGSGLGRLQKFCQDEKKDEFMSTLEMLLEYDEELLRNLKKLEGSEKSGDSFHIETGNINAEGSVVIGYGNSIEK</sequence>
<gene>
    <name evidence="1" type="ORF">A8L45_22885</name>
</gene>
<dbReference type="STRING" id="1080227.A8L45_22885"/>
<evidence type="ECO:0000313" key="1">
    <source>
        <dbReference type="EMBL" id="ODA29018.1"/>
    </source>
</evidence>
<organism evidence="1 2">
    <name type="scientific">Veronia pacifica</name>
    <dbReference type="NCBI Taxonomy" id="1080227"/>
    <lineage>
        <taxon>Bacteria</taxon>
        <taxon>Pseudomonadati</taxon>
        <taxon>Pseudomonadota</taxon>
        <taxon>Gammaproteobacteria</taxon>
        <taxon>Vibrionales</taxon>
        <taxon>Vibrionaceae</taxon>
        <taxon>Veronia</taxon>
    </lineage>
</organism>